<dbReference type="Pfam" id="PF16931">
    <property type="entry name" value="Phage_holin_8"/>
    <property type="match status" value="1"/>
</dbReference>
<feature type="transmembrane region" description="Helical" evidence="1">
    <location>
        <begin position="51"/>
        <end position="69"/>
    </location>
</feature>
<sequence>MAEPTSTATGILAVAAGAGLATLVPGVDGNALIGAFAGAAMVALSSKEPRVLARLAYALISLVVGYLTAPDITHLTPIRESGVAAFLAAATAVAVVQIGIDKLRAFDIASIWRRGS</sequence>
<evidence type="ECO:0000313" key="2">
    <source>
        <dbReference type="EMBL" id="RZS80662.1"/>
    </source>
</evidence>
<evidence type="ECO:0000313" key="3">
    <source>
        <dbReference type="Proteomes" id="UP000292445"/>
    </source>
</evidence>
<dbReference type="AlphaFoldDB" id="A0A4Q7NCB6"/>
<dbReference type="RefSeq" id="WP_130358302.1">
    <property type="nucleotide sequence ID" value="NZ_SGXC01000002.1"/>
</dbReference>
<protein>
    <submittedName>
        <fullName evidence="2">Putative phage holin</fullName>
    </submittedName>
</protein>
<keyword evidence="1" id="KW-1133">Transmembrane helix</keyword>
<keyword evidence="1" id="KW-0472">Membrane</keyword>
<dbReference type="InterPro" id="IPR032637">
    <property type="entry name" value="Phage_holin-like"/>
</dbReference>
<proteinExistence type="predicted"/>
<keyword evidence="1" id="KW-0812">Transmembrane</keyword>
<organism evidence="2 3">
    <name type="scientific">Pigmentiphaga kullae</name>
    <dbReference type="NCBI Taxonomy" id="151784"/>
    <lineage>
        <taxon>Bacteria</taxon>
        <taxon>Pseudomonadati</taxon>
        <taxon>Pseudomonadota</taxon>
        <taxon>Betaproteobacteria</taxon>
        <taxon>Burkholderiales</taxon>
        <taxon>Alcaligenaceae</taxon>
        <taxon>Pigmentiphaga</taxon>
    </lineage>
</organism>
<keyword evidence="3" id="KW-1185">Reference proteome</keyword>
<dbReference type="OrthoDB" id="7067196at2"/>
<comment type="caution">
    <text evidence="2">The sequence shown here is derived from an EMBL/GenBank/DDBJ whole genome shotgun (WGS) entry which is preliminary data.</text>
</comment>
<name>A0A4Q7NCB6_9BURK</name>
<evidence type="ECO:0000256" key="1">
    <source>
        <dbReference type="SAM" id="Phobius"/>
    </source>
</evidence>
<dbReference type="Proteomes" id="UP000292445">
    <property type="component" value="Unassembled WGS sequence"/>
</dbReference>
<gene>
    <name evidence="2" type="ORF">EV675_3274</name>
</gene>
<dbReference type="EMBL" id="SGXC01000002">
    <property type="protein sequence ID" value="RZS80662.1"/>
    <property type="molecule type" value="Genomic_DNA"/>
</dbReference>
<accession>A0A4Q7NCB6</accession>
<feature type="transmembrane region" description="Helical" evidence="1">
    <location>
        <begin position="81"/>
        <end position="100"/>
    </location>
</feature>
<feature type="transmembrane region" description="Helical" evidence="1">
    <location>
        <begin position="12"/>
        <end position="44"/>
    </location>
</feature>
<reference evidence="2 3" key="1">
    <citation type="submission" date="2019-02" db="EMBL/GenBank/DDBJ databases">
        <title>Genomic Encyclopedia of Type Strains, Phase IV (KMG-IV): sequencing the most valuable type-strain genomes for metagenomic binning, comparative biology and taxonomic classification.</title>
        <authorList>
            <person name="Goeker M."/>
        </authorList>
    </citation>
    <scope>NUCLEOTIDE SEQUENCE [LARGE SCALE GENOMIC DNA]</scope>
    <source>
        <strain evidence="2 3">K24</strain>
    </source>
</reference>